<evidence type="ECO:0000259" key="5">
    <source>
        <dbReference type="PROSITE" id="PS51320"/>
    </source>
</evidence>
<comment type="subcellular location">
    <subcellularLocation>
        <location evidence="4">Nucleus</location>
    </subcellularLocation>
</comment>
<dbReference type="EMBL" id="JACMSC010000015">
    <property type="protein sequence ID" value="KAG6485603.1"/>
    <property type="molecule type" value="Genomic_DNA"/>
</dbReference>
<sequence>MAEGRKQGFTNFELACSFLSQYIKEKGSVADLGLGIAQDPTKGNSQSFRPPPATICLLPGADISGGEDCEKESQGEVASHENPMELFPRRAGFIPSVSQDSRGEEKSQLSIFYGGNVLVFDNFPAEKARDLIRIASEGNSAAQNFSYVPPVTASSSLSRQSSTLVNQPRSAEPNLSDLPIARKVSLQRFLQKRNYRINARAPYQMIPSPRMATSVNQENRKAWLGLGTNLFTPSLSLSSKYSR</sequence>
<dbReference type="OrthoDB" id="1937734at2759"/>
<comment type="function">
    <text evidence="4">Repressor of jasmonate responses.</text>
</comment>
<organism evidence="6 7">
    <name type="scientific">Zingiber officinale</name>
    <name type="common">Ginger</name>
    <name type="synonym">Amomum zingiber</name>
    <dbReference type="NCBI Taxonomy" id="94328"/>
    <lineage>
        <taxon>Eukaryota</taxon>
        <taxon>Viridiplantae</taxon>
        <taxon>Streptophyta</taxon>
        <taxon>Embryophyta</taxon>
        <taxon>Tracheophyta</taxon>
        <taxon>Spermatophyta</taxon>
        <taxon>Magnoliopsida</taxon>
        <taxon>Liliopsida</taxon>
        <taxon>Zingiberales</taxon>
        <taxon>Zingiberaceae</taxon>
        <taxon>Zingiber</taxon>
    </lineage>
</organism>
<keyword evidence="7" id="KW-1185">Reference proteome</keyword>
<dbReference type="GO" id="GO:0005634">
    <property type="term" value="C:nucleus"/>
    <property type="evidence" value="ECO:0007669"/>
    <property type="project" value="UniProtKB-SubCell"/>
</dbReference>
<keyword evidence="3" id="KW-0832">Ubl conjugation</keyword>
<dbReference type="GO" id="GO:2000022">
    <property type="term" value="P:regulation of jasmonic acid mediated signaling pathway"/>
    <property type="evidence" value="ECO:0007669"/>
    <property type="project" value="UniProtKB-UniRule"/>
</dbReference>
<dbReference type="PANTHER" id="PTHR33077">
    <property type="entry name" value="PROTEIN TIFY 4A-RELATED-RELATED"/>
    <property type="match status" value="1"/>
</dbReference>
<dbReference type="InterPro" id="IPR018467">
    <property type="entry name" value="CCT_CS"/>
</dbReference>
<dbReference type="InterPro" id="IPR010399">
    <property type="entry name" value="Tify_dom"/>
</dbReference>
<evidence type="ECO:0000256" key="4">
    <source>
        <dbReference type="RuleBase" id="RU369065"/>
    </source>
</evidence>
<dbReference type="Pfam" id="PF06200">
    <property type="entry name" value="tify"/>
    <property type="match status" value="1"/>
</dbReference>
<dbReference type="Proteomes" id="UP000734854">
    <property type="component" value="Unassembled WGS sequence"/>
</dbReference>
<dbReference type="GO" id="GO:0009611">
    <property type="term" value="P:response to wounding"/>
    <property type="evidence" value="ECO:0007669"/>
    <property type="project" value="UniProtKB-UniRule"/>
</dbReference>
<dbReference type="InterPro" id="IPR040390">
    <property type="entry name" value="TIFY/JAZ"/>
</dbReference>
<proteinExistence type="inferred from homology"/>
<dbReference type="GO" id="GO:0031347">
    <property type="term" value="P:regulation of defense response"/>
    <property type="evidence" value="ECO:0007669"/>
    <property type="project" value="UniProtKB-UniRule"/>
</dbReference>
<evidence type="ECO:0000313" key="7">
    <source>
        <dbReference type="Proteomes" id="UP000734854"/>
    </source>
</evidence>
<dbReference type="SMART" id="SM00979">
    <property type="entry name" value="TIFY"/>
    <property type="match status" value="1"/>
</dbReference>
<comment type="similarity">
    <text evidence="1 4">Belongs to the TIFY/JAZ family.</text>
</comment>
<comment type="domain">
    <text evidence="4">The jas domain is required for interaction with COI1.</text>
</comment>
<accession>A0A8J5FH97</accession>
<evidence type="ECO:0000256" key="2">
    <source>
        <dbReference type="ARBA" id="ARBA00022819"/>
    </source>
</evidence>
<feature type="domain" description="Tify" evidence="5">
    <location>
        <begin position="102"/>
        <end position="137"/>
    </location>
</feature>
<keyword evidence="4" id="KW-0539">Nucleus</keyword>
<keyword evidence="2 4" id="KW-1184">Jasmonic acid signaling pathway</keyword>
<evidence type="ECO:0000256" key="3">
    <source>
        <dbReference type="ARBA" id="ARBA00022843"/>
    </source>
</evidence>
<reference evidence="6 7" key="1">
    <citation type="submission" date="2020-08" db="EMBL/GenBank/DDBJ databases">
        <title>Plant Genome Project.</title>
        <authorList>
            <person name="Zhang R.-G."/>
        </authorList>
    </citation>
    <scope>NUCLEOTIDE SEQUENCE [LARGE SCALE GENOMIC DNA]</scope>
    <source>
        <tissue evidence="6">Rhizome</tissue>
    </source>
</reference>
<protein>
    <recommendedName>
        <fullName evidence="4">Protein TIFY</fullName>
    </recommendedName>
    <alternativeName>
        <fullName evidence="4">Jasmonate ZIM domain-containing protein</fullName>
    </alternativeName>
</protein>
<dbReference type="AlphaFoldDB" id="A0A8J5FH97"/>
<evidence type="ECO:0000313" key="6">
    <source>
        <dbReference type="EMBL" id="KAG6485603.1"/>
    </source>
</evidence>
<gene>
    <name evidence="6" type="ORF">ZIOFF_054166</name>
</gene>
<dbReference type="Pfam" id="PF09425">
    <property type="entry name" value="Jas_motif"/>
    <property type="match status" value="1"/>
</dbReference>
<evidence type="ECO:0000256" key="1">
    <source>
        <dbReference type="ARBA" id="ARBA00008614"/>
    </source>
</evidence>
<dbReference type="PROSITE" id="PS51320">
    <property type="entry name" value="TIFY"/>
    <property type="match status" value="1"/>
</dbReference>
<dbReference type="PANTHER" id="PTHR33077:SF140">
    <property type="entry name" value="PROTEIN TIFY 10B"/>
    <property type="match status" value="1"/>
</dbReference>
<name>A0A8J5FH97_ZINOF</name>
<comment type="caution">
    <text evidence="6">The sequence shown here is derived from an EMBL/GenBank/DDBJ whole genome shotgun (WGS) entry which is preliminary data.</text>
</comment>